<evidence type="ECO:0000313" key="1">
    <source>
        <dbReference type="EMBL" id="QRC96207.1"/>
    </source>
</evidence>
<reference evidence="2" key="1">
    <citation type="journal article" date="2021" name="BMC Genomics">
        <title>Chromosome-level genome assembly and manually-curated proteome of model necrotroph Parastagonospora nodorum Sn15 reveals a genome-wide trove of candidate effector homologs, and redundancy of virulence-related functions within an accessory chromosome.</title>
        <authorList>
            <person name="Bertazzoni S."/>
            <person name="Jones D.A.B."/>
            <person name="Phan H.T."/>
            <person name="Tan K.-C."/>
            <person name="Hane J.K."/>
        </authorList>
    </citation>
    <scope>NUCLEOTIDE SEQUENCE [LARGE SCALE GENOMIC DNA]</scope>
    <source>
        <strain evidence="2">SN15 / ATCC MYA-4574 / FGSC 10173)</strain>
    </source>
</reference>
<evidence type="ECO:0000313" key="2">
    <source>
        <dbReference type="Proteomes" id="UP000663193"/>
    </source>
</evidence>
<dbReference type="AlphaFoldDB" id="A0A7U2I1R5"/>
<dbReference type="VEuPathDB" id="FungiDB:JI435_300720"/>
<dbReference type="Proteomes" id="UP000663193">
    <property type="component" value="Chromosome 6"/>
</dbReference>
<proteinExistence type="predicted"/>
<keyword evidence="2" id="KW-1185">Reference proteome</keyword>
<name>A0A7U2I1R5_PHANO</name>
<protein>
    <submittedName>
        <fullName evidence="1">Uncharacterized protein</fullName>
    </submittedName>
</protein>
<accession>A0A7U2I1R5</accession>
<gene>
    <name evidence="1" type="ORF">JI435_300720</name>
</gene>
<sequence length="116" mass="12888">MLSMGRHHHHRGTNGPNAGISIWNFGIHELCIWLGAARGDDRDLQRSGGWAGSCSVRYLWDGLALRKIRYVHAVDDVRLIENAGLVSGPGWALRCMCAAQVLRIAFGDERRTCHVP</sequence>
<organism evidence="1 2">
    <name type="scientific">Phaeosphaeria nodorum (strain SN15 / ATCC MYA-4574 / FGSC 10173)</name>
    <name type="common">Glume blotch fungus</name>
    <name type="synonym">Parastagonospora nodorum</name>
    <dbReference type="NCBI Taxonomy" id="321614"/>
    <lineage>
        <taxon>Eukaryota</taxon>
        <taxon>Fungi</taxon>
        <taxon>Dikarya</taxon>
        <taxon>Ascomycota</taxon>
        <taxon>Pezizomycotina</taxon>
        <taxon>Dothideomycetes</taxon>
        <taxon>Pleosporomycetidae</taxon>
        <taxon>Pleosporales</taxon>
        <taxon>Pleosporineae</taxon>
        <taxon>Phaeosphaeriaceae</taxon>
        <taxon>Parastagonospora</taxon>
    </lineage>
</organism>
<dbReference type="EMBL" id="CP069028">
    <property type="protein sequence ID" value="QRC96207.1"/>
    <property type="molecule type" value="Genomic_DNA"/>
</dbReference>